<comment type="function">
    <text evidence="7">Ligates lysine onto the cytidine present at position 34 of the AUA codon-specific tRNA(Ile) that contains the anticodon CAU, in an ATP-dependent manner. Cytidine is converted to lysidine, thus changing the amino acid specificity of the tRNA from methionine to isoleucine.</text>
</comment>
<dbReference type="GO" id="GO:0032267">
    <property type="term" value="F:tRNA(Ile)-lysidine synthase activity"/>
    <property type="evidence" value="ECO:0007669"/>
    <property type="project" value="UniProtKB-EC"/>
</dbReference>
<keyword evidence="1 7" id="KW-0963">Cytoplasm</keyword>
<evidence type="ECO:0000259" key="9">
    <source>
        <dbReference type="Pfam" id="PF09179"/>
    </source>
</evidence>
<evidence type="ECO:0000256" key="3">
    <source>
        <dbReference type="ARBA" id="ARBA00022694"/>
    </source>
</evidence>
<keyword evidence="3 7" id="KW-0819">tRNA processing</keyword>
<reference evidence="11" key="1">
    <citation type="submission" date="2023-07" db="EMBL/GenBank/DDBJ databases">
        <title>Novel species in the genus Lipingzhangella isolated from Sambhar Salt Lake.</title>
        <authorList>
            <person name="Jiya N."/>
            <person name="Kajale S."/>
            <person name="Sharma A."/>
        </authorList>
    </citation>
    <scope>NUCLEOTIDE SEQUENCE [LARGE SCALE GENOMIC DNA]</scope>
    <source>
        <strain evidence="11">LS1_29</strain>
    </source>
</reference>
<name>A0ABU2H5Z6_9ACTN</name>
<comment type="subcellular location">
    <subcellularLocation>
        <location evidence="7">Cytoplasm</location>
    </subcellularLocation>
</comment>
<dbReference type="InterPro" id="IPR012795">
    <property type="entry name" value="tRNA_Ile_lys_synt_N"/>
</dbReference>
<dbReference type="Pfam" id="PF01171">
    <property type="entry name" value="ATP_bind_3"/>
    <property type="match status" value="1"/>
</dbReference>
<evidence type="ECO:0000256" key="7">
    <source>
        <dbReference type="HAMAP-Rule" id="MF_01161"/>
    </source>
</evidence>
<dbReference type="CDD" id="cd01992">
    <property type="entry name" value="TilS_N"/>
    <property type="match status" value="1"/>
</dbReference>
<evidence type="ECO:0000256" key="4">
    <source>
        <dbReference type="ARBA" id="ARBA00022741"/>
    </source>
</evidence>
<dbReference type="InterPro" id="IPR011063">
    <property type="entry name" value="TilS/TtcA_N"/>
</dbReference>
<keyword evidence="2 7" id="KW-0436">Ligase</keyword>
<dbReference type="Gene3D" id="1.20.59.20">
    <property type="match status" value="1"/>
</dbReference>
<dbReference type="PANTHER" id="PTHR43033:SF1">
    <property type="entry name" value="TRNA(ILE)-LYSIDINE SYNTHASE-RELATED"/>
    <property type="match status" value="1"/>
</dbReference>
<feature type="binding site" evidence="7">
    <location>
        <begin position="33"/>
        <end position="38"/>
    </location>
    <ligand>
        <name>ATP</name>
        <dbReference type="ChEBI" id="CHEBI:30616"/>
    </ligand>
</feature>
<dbReference type="SUPFAM" id="SSF52402">
    <property type="entry name" value="Adenine nucleotide alpha hydrolases-like"/>
    <property type="match status" value="1"/>
</dbReference>
<keyword evidence="11" id="KW-1185">Reference proteome</keyword>
<dbReference type="Gene3D" id="3.40.50.620">
    <property type="entry name" value="HUPs"/>
    <property type="match status" value="1"/>
</dbReference>
<evidence type="ECO:0000313" key="11">
    <source>
        <dbReference type="Proteomes" id="UP001250214"/>
    </source>
</evidence>
<keyword evidence="5 7" id="KW-0067">ATP-binding</keyword>
<dbReference type="EC" id="6.3.4.19" evidence="7"/>
<comment type="catalytic activity">
    <reaction evidence="6 7">
        <text>cytidine(34) in tRNA(Ile2) + L-lysine + ATP = lysidine(34) in tRNA(Ile2) + AMP + diphosphate + H(+)</text>
        <dbReference type="Rhea" id="RHEA:43744"/>
        <dbReference type="Rhea" id="RHEA-COMP:10625"/>
        <dbReference type="Rhea" id="RHEA-COMP:10670"/>
        <dbReference type="ChEBI" id="CHEBI:15378"/>
        <dbReference type="ChEBI" id="CHEBI:30616"/>
        <dbReference type="ChEBI" id="CHEBI:32551"/>
        <dbReference type="ChEBI" id="CHEBI:33019"/>
        <dbReference type="ChEBI" id="CHEBI:82748"/>
        <dbReference type="ChEBI" id="CHEBI:83665"/>
        <dbReference type="ChEBI" id="CHEBI:456215"/>
        <dbReference type="EC" id="6.3.4.19"/>
    </reaction>
</comment>
<dbReference type="InterPro" id="IPR015262">
    <property type="entry name" value="tRNA_Ile_lys_synt_subst-bd"/>
</dbReference>
<dbReference type="Pfam" id="PF09179">
    <property type="entry name" value="TilS"/>
    <property type="match status" value="1"/>
</dbReference>
<gene>
    <name evidence="7 10" type="primary">tilS</name>
    <name evidence="10" type="ORF">RIF23_08135</name>
</gene>
<dbReference type="EMBL" id="JAVLVT010000003">
    <property type="protein sequence ID" value="MDS1270260.1"/>
    <property type="molecule type" value="Genomic_DNA"/>
</dbReference>
<proteinExistence type="inferred from homology"/>
<dbReference type="NCBIfam" id="TIGR02432">
    <property type="entry name" value="lysidine_TilS_N"/>
    <property type="match status" value="1"/>
</dbReference>
<evidence type="ECO:0000259" key="8">
    <source>
        <dbReference type="Pfam" id="PF01171"/>
    </source>
</evidence>
<protein>
    <recommendedName>
        <fullName evidence="7">tRNA(Ile)-lysidine synthase</fullName>
        <ecNumber evidence="7">6.3.4.19</ecNumber>
    </recommendedName>
    <alternativeName>
        <fullName evidence="7">tRNA(Ile)-2-lysyl-cytidine synthase</fullName>
    </alternativeName>
    <alternativeName>
        <fullName evidence="7">tRNA(Ile)-lysidine synthetase</fullName>
    </alternativeName>
</protein>
<evidence type="ECO:0000256" key="2">
    <source>
        <dbReference type="ARBA" id="ARBA00022598"/>
    </source>
</evidence>
<dbReference type="InterPro" id="IPR014729">
    <property type="entry name" value="Rossmann-like_a/b/a_fold"/>
</dbReference>
<accession>A0ABU2H5Z6</accession>
<evidence type="ECO:0000313" key="10">
    <source>
        <dbReference type="EMBL" id="MDS1270260.1"/>
    </source>
</evidence>
<feature type="domain" description="tRNA(Ile)-lysidine synthase substrate-binding" evidence="9">
    <location>
        <begin position="253"/>
        <end position="319"/>
    </location>
</feature>
<dbReference type="RefSeq" id="WP_310911787.1">
    <property type="nucleotide sequence ID" value="NZ_JAVLVT010000003.1"/>
</dbReference>
<comment type="similarity">
    <text evidence="7">Belongs to the tRNA(Ile)-lysidine synthase family.</text>
</comment>
<dbReference type="PANTHER" id="PTHR43033">
    <property type="entry name" value="TRNA(ILE)-LYSIDINE SYNTHASE-RELATED"/>
    <property type="match status" value="1"/>
</dbReference>
<feature type="domain" description="tRNA(Ile)-lysidine/2-thiocytidine synthase N-terminal" evidence="8">
    <location>
        <begin position="28"/>
        <end position="202"/>
    </location>
</feature>
<comment type="caution">
    <text evidence="10">The sequence shown here is derived from an EMBL/GenBank/DDBJ whole genome shotgun (WGS) entry which is preliminary data.</text>
</comment>
<organism evidence="10 11">
    <name type="scientific">Lipingzhangella rawalii</name>
    <dbReference type="NCBI Taxonomy" id="2055835"/>
    <lineage>
        <taxon>Bacteria</taxon>
        <taxon>Bacillati</taxon>
        <taxon>Actinomycetota</taxon>
        <taxon>Actinomycetes</taxon>
        <taxon>Streptosporangiales</taxon>
        <taxon>Nocardiopsidaceae</taxon>
        <taxon>Lipingzhangella</taxon>
    </lineage>
</organism>
<evidence type="ECO:0000256" key="5">
    <source>
        <dbReference type="ARBA" id="ARBA00022840"/>
    </source>
</evidence>
<evidence type="ECO:0000256" key="1">
    <source>
        <dbReference type="ARBA" id="ARBA00022490"/>
    </source>
</evidence>
<comment type="domain">
    <text evidence="7">The N-terminal region contains the highly conserved SGGXDS motif, predicted to be a P-loop motif involved in ATP binding.</text>
</comment>
<sequence length="328" mass="34396">MGGPPAAVATVRRAVRRHLEEFPSGALILVACSGGADSLALAAATAFVAPRLGLRAGAMTVDHGLQEGSAQRAAALLPTLRRLGLDPVDLHTVRVGRAGGPEGAARRARYAALDSGAEAHGAESVLLGHTRDDQAETVLLRLARGSGARSLAGMSPCSGRYRRPLLDVDRSTVRNACAQMGLTAWEDPHNRDPAYARSRVRSQALPILEETLGPGVAAALARSADLLRDDAAALDDAAAQALDRCRHPGGGADLAVLAELPRAVRTRVLRQLAVAAGVPEGALGAVHIHALDRLVTHYRGQSHVDLPGRVCGRRRHGCLFVEHTDRSE</sequence>
<evidence type="ECO:0000256" key="6">
    <source>
        <dbReference type="ARBA" id="ARBA00048539"/>
    </source>
</evidence>
<dbReference type="Proteomes" id="UP001250214">
    <property type="component" value="Unassembled WGS sequence"/>
</dbReference>
<dbReference type="HAMAP" id="MF_01161">
    <property type="entry name" value="tRNA_Ile_lys_synt"/>
    <property type="match status" value="1"/>
</dbReference>
<dbReference type="SUPFAM" id="SSF82829">
    <property type="entry name" value="MesJ substrate recognition domain-like"/>
    <property type="match status" value="1"/>
</dbReference>
<keyword evidence="4 7" id="KW-0547">Nucleotide-binding</keyword>
<dbReference type="InterPro" id="IPR012094">
    <property type="entry name" value="tRNA_Ile_lys_synt"/>
</dbReference>